<proteinExistence type="predicted"/>
<dbReference type="VEuPathDB" id="FungiDB:TSTA_003610"/>
<dbReference type="SUPFAM" id="SSF51182">
    <property type="entry name" value="RmlC-like cupins"/>
    <property type="match status" value="1"/>
</dbReference>
<protein>
    <recommendedName>
        <fullName evidence="3">Cupin 2 conserved barrel domain-containing protein</fullName>
    </recommendedName>
</protein>
<reference evidence="2" key="1">
    <citation type="journal article" date="2015" name="Genome Announc.">
        <title>Genome sequence of the AIDS-associated pathogen Penicillium marneffei (ATCC18224) and its near taxonomic relative Talaromyces stipitatus (ATCC10500).</title>
        <authorList>
            <person name="Nierman W.C."/>
            <person name="Fedorova-Abrams N.D."/>
            <person name="Andrianopoulos A."/>
        </authorList>
    </citation>
    <scope>NUCLEOTIDE SEQUENCE [LARGE SCALE GENOMIC DNA]</scope>
    <source>
        <strain evidence="2">ATCC 10500 / CBS 375.48 / QM 6759 / NRRL 1006</strain>
    </source>
</reference>
<sequence>MSTEKYEISTRAECEKLVKDWGFSHVFTWTDSSNAHYPPHSHNGMTTHLIRRGSLTITYPEDNVKLHNGEIKKETFGVGDRIDVPAGKLHEVWIGPEGCEYVIGE</sequence>
<dbReference type="HOGENOM" id="CLU_158082_0_0_1"/>
<dbReference type="Gene3D" id="2.60.120.10">
    <property type="entry name" value="Jelly Rolls"/>
    <property type="match status" value="1"/>
</dbReference>
<evidence type="ECO:0008006" key="3">
    <source>
        <dbReference type="Google" id="ProtNLM"/>
    </source>
</evidence>
<dbReference type="PANTHER" id="PTHR40434">
    <property type="entry name" value="CUPIN_2 DOMAIN-CONTAINING PROTEIN"/>
    <property type="match status" value="1"/>
</dbReference>
<dbReference type="PhylomeDB" id="B8MTH1"/>
<dbReference type="eggNOG" id="ENOG502SRGT">
    <property type="taxonomic scope" value="Eukaryota"/>
</dbReference>
<dbReference type="OMA" id="QVRSWGF"/>
<accession>B8MTH1</accession>
<dbReference type="InterPro" id="IPR011051">
    <property type="entry name" value="RmlC_Cupin_sf"/>
</dbReference>
<dbReference type="PANTHER" id="PTHR40434:SF1">
    <property type="entry name" value="CUPIN TYPE-1 DOMAIN-CONTAINING PROTEIN"/>
    <property type="match status" value="1"/>
</dbReference>
<dbReference type="GeneID" id="8098057"/>
<dbReference type="EMBL" id="EQ962660">
    <property type="protein sequence ID" value="EED12303.1"/>
    <property type="molecule type" value="Genomic_DNA"/>
</dbReference>
<name>B8MTH1_TALSN</name>
<organism evidence="1 2">
    <name type="scientific">Talaromyces stipitatus (strain ATCC 10500 / CBS 375.48 / QM 6759 / NRRL 1006)</name>
    <name type="common">Penicillium stipitatum</name>
    <dbReference type="NCBI Taxonomy" id="441959"/>
    <lineage>
        <taxon>Eukaryota</taxon>
        <taxon>Fungi</taxon>
        <taxon>Dikarya</taxon>
        <taxon>Ascomycota</taxon>
        <taxon>Pezizomycotina</taxon>
        <taxon>Eurotiomycetes</taxon>
        <taxon>Eurotiomycetidae</taxon>
        <taxon>Eurotiales</taxon>
        <taxon>Trichocomaceae</taxon>
        <taxon>Talaromyces</taxon>
        <taxon>Talaromyces sect. Talaromyces</taxon>
    </lineage>
</organism>
<evidence type="ECO:0000313" key="2">
    <source>
        <dbReference type="Proteomes" id="UP000001745"/>
    </source>
</evidence>
<dbReference type="RefSeq" id="XP_002487957.1">
    <property type="nucleotide sequence ID" value="XM_002487912.1"/>
</dbReference>
<dbReference type="OrthoDB" id="5270965at2759"/>
<dbReference type="AlphaFoldDB" id="B8MTH1"/>
<dbReference type="InterPro" id="IPR014710">
    <property type="entry name" value="RmlC-like_jellyroll"/>
</dbReference>
<gene>
    <name evidence="1" type="ORF">TSTA_003610</name>
</gene>
<evidence type="ECO:0000313" key="1">
    <source>
        <dbReference type="EMBL" id="EED12303.1"/>
    </source>
</evidence>
<dbReference type="Proteomes" id="UP000001745">
    <property type="component" value="Unassembled WGS sequence"/>
</dbReference>
<keyword evidence="2" id="KW-1185">Reference proteome</keyword>
<dbReference type="InParanoid" id="B8MTH1"/>